<name>A0A7J8FJQ8_ROUAE</name>
<proteinExistence type="predicted"/>
<keyword evidence="3" id="KW-1185">Reference proteome</keyword>
<evidence type="ECO:0000256" key="1">
    <source>
        <dbReference type="SAM" id="MobiDB-lite"/>
    </source>
</evidence>
<comment type="caution">
    <text evidence="2">The sequence shown here is derived from an EMBL/GenBank/DDBJ whole genome shotgun (WGS) entry which is preliminary data.</text>
</comment>
<protein>
    <submittedName>
        <fullName evidence="2">Uncharacterized protein</fullName>
    </submittedName>
</protein>
<sequence length="125" mass="13903">MAAPRVRPCRLERLTRNFVNMNSAPQRSEPCGEAEFGTHQCEDVNGVTWEQLPASPGWALCFCKRPDLRAGSGFALTCVAQMSRTVFPLGRFSPSLPPTHHSKKGVRNRAEHSCKSDSRGFFPQN</sequence>
<feature type="region of interest" description="Disordered" evidence="1">
    <location>
        <begin position="91"/>
        <end position="125"/>
    </location>
</feature>
<evidence type="ECO:0000313" key="3">
    <source>
        <dbReference type="Proteomes" id="UP000593571"/>
    </source>
</evidence>
<dbReference type="Proteomes" id="UP000593571">
    <property type="component" value="Unassembled WGS sequence"/>
</dbReference>
<accession>A0A7J8FJQ8</accession>
<evidence type="ECO:0000313" key="2">
    <source>
        <dbReference type="EMBL" id="KAF6447830.1"/>
    </source>
</evidence>
<feature type="compositionally biased region" description="Basic and acidic residues" evidence="1">
    <location>
        <begin position="108"/>
        <end position="118"/>
    </location>
</feature>
<reference evidence="2 3" key="1">
    <citation type="journal article" date="2020" name="Nature">
        <title>Six reference-quality genomes reveal evolution of bat adaptations.</title>
        <authorList>
            <person name="Jebb D."/>
            <person name="Huang Z."/>
            <person name="Pippel M."/>
            <person name="Hughes G.M."/>
            <person name="Lavrichenko K."/>
            <person name="Devanna P."/>
            <person name="Winkler S."/>
            <person name="Jermiin L.S."/>
            <person name="Skirmuntt E.C."/>
            <person name="Katzourakis A."/>
            <person name="Burkitt-Gray L."/>
            <person name="Ray D.A."/>
            <person name="Sullivan K.A.M."/>
            <person name="Roscito J.G."/>
            <person name="Kirilenko B.M."/>
            <person name="Davalos L.M."/>
            <person name="Corthals A.P."/>
            <person name="Power M.L."/>
            <person name="Jones G."/>
            <person name="Ransome R.D."/>
            <person name="Dechmann D.K.N."/>
            <person name="Locatelli A.G."/>
            <person name="Puechmaille S.J."/>
            <person name="Fedrigo O."/>
            <person name="Jarvis E.D."/>
            <person name="Hiller M."/>
            <person name="Vernes S.C."/>
            <person name="Myers E.W."/>
            <person name="Teeling E.C."/>
        </authorList>
    </citation>
    <scope>NUCLEOTIDE SEQUENCE [LARGE SCALE GENOMIC DNA]</scope>
    <source>
        <strain evidence="2">MRouAeg1</strain>
        <tissue evidence="2">Muscle</tissue>
    </source>
</reference>
<gene>
    <name evidence="2" type="ORF">HJG63_012164</name>
</gene>
<organism evidence="2 3">
    <name type="scientific">Rousettus aegyptiacus</name>
    <name type="common">Egyptian fruit bat</name>
    <name type="synonym">Pteropus aegyptiacus</name>
    <dbReference type="NCBI Taxonomy" id="9407"/>
    <lineage>
        <taxon>Eukaryota</taxon>
        <taxon>Metazoa</taxon>
        <taxon>Chordata</taxon>
        <taxon>Craniata</taxon>
        <taxon>Vertebrata</taxon>
        <taxon>Euteleostomi</taxon>
        <taxon>Mammalia</taxon>
        <taxon>Eutheria</taxon>
        <taxon>Laurasiatheria</taxon>
        <taxon>Chiroptera</taxon>
        <taxon>Yinpterochiroptera</taxon>
        <taxon>Pteropodoidea</taxon>
        <taxon>Pteropodidae</taxon>
        <taxon>Rousettinae</taxon>
        <taxon>Rousettus</taxon>
    </lineage>
</organism>
<dbReference type="EMBL" id="JACASE010000007">
    <property type="protein sequence ID" value="KAF6447830.1"/>
    <property type="molecule type" value="Genomic_DNA"/>
</dbReference>
<dbReference type="AlphaFoldDB" id="A0A7J8FJQ8"/>